<comment type="caution">
    <text evidence="1">The sequence shown here is derived from an EMBL/GenBank/DDBJ whole genome shotgun (WGS) entry which is preliminary data.</text>
</comment>
<keyword evidence="1" id="KW-0418">Kinase</keyword>
<name>A0A7J8FMS5_ROUAE</name>
<dbReference type="EMBL" id="JACASE010000007">
    <property type="protein sequence ID" value="KAF6449034.1"/>
    <property type="molecule type" value="Genomic_DNA"/>
</dbReference>
<keyword evidence="2" id="KW-1185">Reference proteome</keyword>
<proteinExistence type="predicted"/>
<gene>
    <name evidence="1" type="ORF">HJG63_018611</name>
</gene>
<organism evidence="1 2">
    <name type="scientific">Rousettus aegyptiacus</name>
    <name type="common">Egyptian fruit bat</name>
    <name type="synonym">Pteropus aegyptiacus</name>
    <dbReference type="NCBI Taxonomy" id="9407"/>
    <lineage>
        <taxon>Eukaryota</taxon>
        <taxon>Metazoa</taxon>
        <taxon>Chordata</taxon>
        <taxon>Craniata</taxon>
        <taxon>Vertebrata</taxon>
        <taxon>Euteleostomi</taxon>
        <taxon>Mammalia</taxon>
        <taxon>Eutheria</taxon>
        <taxon>Laurasiatheria</taxon>
        <taxon>Chiroptera</taxon>
        <taxon>Yinpterochiroptera</taxon>
        <taxon>Pteropodoidea</taxon>
        <taxon>Pteropodidae</taxon>
        <taxon>Rousettinae</taxon>
        <taxon>Rousettus</taxon>
    </lineage>
</organism>
<protein>
    <submittedName>
        <fullName evidence="1">Serine/threonine kinase 32A</fullName>
    </submittedName>
</protein>
<evidence type="ECO:0000313" key="1">
    <source>
        <dbReference type="EMBL" id="KAF6449034.1"/>
    </source>
</evidence>
<dbReference type="GO" id="GO:0016301">
    <property type="term" value="F:kinase activity"/>
    <property type="evidence" value="ECO:0007669"/>
    <property type="project" value="UniProtKB-KW"/>
</dbReference>
<keyword evidence="1" id="KW-0808">Transferase</keyword>
<dbReference type="Proteomes" id="UP000593571">
    <property type="component" value="Unassembled WGS sequence"/>
</dbReference>
<reference evidence="1 2" key="1">
    <citation type="journal article" date="2020" name="Nature">
        <title>Six reference-quality genomes reveal evolution of bat adaptations.</title>
        <authorList>
            <person name="Jebb D."/>
            <person name="Huang Z."/>
            <person name="Pippel M."/>
            <person name="Hughes G.M."/>
            <person name="Lavrichenko K."/>
            <person name="Devanna P."/>
            <person name="Winkler S."/>
            <person name="Jermiin L.S."/>
            <person name="Skirmuntt E.C."/>
            <person name="Katzourakis A."/>
            <person name="Burkitt-Gray L."/>
            <person name="Ray D.A."/>
            <person name="Sullivan K.A.M."/>
            <person name="Roscito J.G."/>
            <person name="Kirilenko B.M."/>
            <person name="Davalos L.M."/>
            <person name="Corthals A.P."/>
            <person name="Power M.L."/>
            <person name="Jones G."/>
            <person name="Ransome R.D."/>
            <person name="Dechmann D.K.N."/>
            <person name="Locatelli A.G."/>
            <person name="Puechmaille S.J."/>
            <person name="Fedrigo O."/>
            <person name="Jarvis E.D."/>
            <person name="Hiller M."/>
            <person name="Vernes S.C."/>
            <person name="Myers E.W."/>
            <person name="Teeling E.C."/>
        </authorList>
    </citation>
    <scope>NUCLEOTIDE SEQUENCE [LARGE SCALE GENOMIC DNA]</scope>
    <source>
        <strain evidence="1">MRouAeg1</strain>
        <tissue evidence="1">Muscle</tissue>
    </source>
</reference>
<evidence type="ECO:0000313" key="2">
    <source>
        <dbReference type="Proteomes" id="UP000593571"/>
    </source>
</evidence>
<sequence>MKTLLFSLKRPYHIRSSTSSKEITHMFETAIVTYPSAWSQEMVSLLKKKGRLNCDPTFELEEMILESKPLHKKKKRLAKKEKEMRKCDSSESLAQAGCRLFVTNPQM</sequence>
<accession>A0A7J8FMS5</accession>
<dbReference type="AlphaFoldDB" id="A0A7J8FMS5"/>